<dbReference type="Proteomes" id="UP000826271">
    <property type="component" value="Unassembled WGS sequence"/>
</dbReference>
<organism evidence="2 3">
    <name type="scientific">Buddleja alternifolia</name>
    <dbReference type="NCBI Taxonomy" id="168488"/>
    <lineage>
        <taxon>Eukaryota</taxon>
        <taxon>Viridiplantae</taxon>
        <taxon>Streptophyta</taxon>
        <taxon>Embryophyta</taxon>
        <taxon>Tracheophyta</taxon>
        <taxon>Spermatophyta</taxon>
        <taxon>Magnoliopsida</taxon>
        <taxon>eudicotyledons</taxon>
        <taxon>Gunneridae</taxon>
        <taxon>Pentapetalae</taxon>
        <taxon>asterids</taxon>
        <taxon>lamiids</taxon>
        <taxon>Lamiales</taxon>
        <taxon>Scrophulariaceae</taxon>
        <taxon>Buddlejeae</taxon>
        <taxon>Buddleja</taxon>
    </lineage>
</organism>
<dbReference type="PANTHER" id="PTHR38386">
    <property type="entry name" value="OS05G0426900 PROTEIN"/>
    <property type="match status" value="1"/>
</dbReference>
<proteinExistence type="predicted"/>
<feature type="region of interest" description="Disordered" evidence="1">
    <location>
        <begin position="15"/>
        <end position="57"/>
    </location>
</feature>
<evidence type="ECO:0000313" key="3">
    <source>
        <dbReference type="Proteomes" id="UP000826271"/>
    </source>
</evidence>
<comment type="caution">
    <text evidence="2">The sequence shown here is derived from an EMBL/GenBank/DDBJ whole genome shotgun (WGS) entry which is preliminary data.</text>
</comment>
<dbReference type="AlphaFoldDB" id="A0AAV6WC36"/>
<dbReference type="EMBL" id="WHWC01000015">
    <property type="protein sequence ID" value="KAG8368861.1"/>
    <property type="molecule type" value="Genomic_DNA"/>
</dbReference>
<sequence length="153" mass="16555">MNGYSKIKSLKTIDSSDNFLSSSPHTYESNRKSTPPPQESKTSEIKNGVASIESRSGVGAPVLRKNYSVSSFSSSSSSSKVSALKRAFSVGRSSSVTERYCRIHDQHVALASPPDDEDEGDGYNNGSFNKERKTKGGGGKRRIVKACKRIFGL</sequence>
<dbReference type="PANTHER" id="PTHR38386:SF6">
    <property type="entry name" value="OS05G0426900 PROTEIN"/>
    <property type="match status" value="1"/>
</dbReference>
<evidence type="ECO:0000256" key="1">
    <source>
        <dbReference type="SAM" id="MobiDB-lite"/>
    </source>
</evidence>
<protein>
    <submittedName>
        <fullName evidence="2">Uncharacterized protein</fullName>
    </submittedName>
</protein>
<name>A0AAV6WC36_9LAMI</name>
<feature type="compositionally biased region" description="Polar residues" evidence="1">
    <location>
        <begin position="15"/>
        <end position="27"/>
    </location>
</feature>
<feature type="region of interest" description="Disordered" evidence="1">
    <location>
        <begin position="107"/>
        <end position="140"/>
    </location>
</feature>
<gene>
    <name evidence="2" type="ORF">BUALT_Bualt15G0090700</name>
</gene>
<reference evidence="2" key="1">
    <citation type="submission" date="2019-10" db="EMBL/GenBank/DDBJ databases">
        <authorList>
            <person name="Zhang R."/>
            <person name="Pan Y."/>
            <person name="Wang J."/>
            <person name="Ma R."/>
            <person name="Yu S."/>
        </authorList>
    </citation>
    <scope>NUCLEOTIDE SEQUENCE</scope>
    <source>
        <strain evidence="2">LA-IB0</strain>
        <tissue evidence="2">Leaf</tissue>
    </source>
</reference>
<keyword evidence="3" id="KW-1185">Reference proteome</keyword>
<accession>A0AAV6WC36</accession>
<evidence type="ECO:0000313" key="2">
    <source>
        <dbReference type="EMBL" id="KAG8368861.1"/>
    </source>
</evidence>